<feature type="region of interest" description="Disordered" evidence="1">
    <location>
        <begin position="41"/>
        <end position="74"/>
    </location>
</feature>
<feature type="compositionally biased region" description="Acidic residues" evidence="1">
    <location>
        <begin position="65"/>
        <end position="74"/>
    </location>
</feature>
<feature type="compositionally biased region" description="Acidic residues" evidence="1">
    <location>
        <begin position="47"/>
        <end position="57"/>
    </location>
</feature>
<evidence type="ECO:0000256" key="1">
    <source>
        <dbReference type="SAM" id="MobiDB-lite"/>
    </source>
</evidence>
<reference evidence="2" key="2">
    <citation type="submission" date="2021-12" db="EMBL/GenBank/DDBJ databases">
        <title>Resequencing data analysis of finger millet.</title>
        <authorList>
            <person name="Hatakeyama M."/>
            <person name="Aluri S."/>
            <person name="Balachadran M.T."/>
            <person name="Sivarajan S.R."/>
            <person name="Poveda L."/>
            <person name="Shimizu-Inatsugi R."/>
            <person name="Schlapbach R."/>
            <person name="Sreeman S.M."/>
            <person name="Shimizu K.K."/>
        </authorList>
    </citation>
    <scope>NUCLEOTIDE SEQUENCE</scope>
</reference>
<evidence type="ECO:0000313" key="2">
    <source>
        <dbReference type="EMBL" id="GJN26465.1"/>
    </source>
</evidence>
<protein>
    <submittedName>
        <fullName evidence="2">Uncharacterized protein</fullName>
    </submittedName>
</protein>
<reference evidence="2" key="1">
    <citation type="journal article" date="2018" name="DNA Res.">
        <title>Multiple hybrid de novo genome assembly of finger millet, an orphan allotetraploid crop.</title>
        <authorList>
            <person name="Hatakeyama M."/>
            <person name="Aluri S."/>
            <person name="Balachadran M.T."/>
            <person name="Sivarajan S.R."/>
            <person name="Patrignani A."/>
            <person name="Gruter S."/>
            <person name="Poveda L."/>
            <person name="Shimizu-Inatsugi R."/>
            <person name="Baeten J."/>
            <person name="Francoijs K.J."/>
            <person name="Nataraja K.N."/>
            <person name="Reddy Y.A.N."/>
            <person name="Phadnis S."/>
            <person name="Ravikumar R.L."/>
            <person name="Schlapbach R."/>
            <person name="Sreeman S.M."/>
            <person name="Shimizu K.K."/>
        </authorList>
    </citation>
    <scope>NUCLEOTIDE SEQUENCE</scope>
</reference>
<organism evidence="2 3">
    <name type="scientific">Eleusine coracana subsp. coracana</name>
    <dbReference type="NCBI Taxonomy" id="191504"/>
    <lineage>
        <taxon>Eukaryota</taxon>
        <taxon>Viridiplantae</taxon>
        <taxon>Streptophyta</taxon>
        <taxon>Embryophyta</taxon>
        <taxon>Tracheophyta</taxon>
        <taxon>Spermatophyta</taxon>
        <taxon>Magnoliopsida</taxon>
        <taxon>Liliopsida</taxon>
        <taxon>Poales</taxon>
        <taxon>Poaceae</taxon>
        <taxon>PACMAD clade</taxon>
        <taxon>Chloridoideae</taxon>
        <taxon>Cynodonteae</taxon>
        <taxon>Eleusininae</taxon>
        <taxon>Eleusine</taxon>
    </lineage>
</organism>
<keyword evidence="3" id="KW-1185">Reference proteome</keyword>
<dbReference type="EMBL" id="BQKI01000079">
    <property type="protein sequence ID" value="GJN26465.1"/>
    <property type="molecule type" value="Genomic_DNA"/>
</dbReference>
<dbReference type="AlphaFoldDB" id="A0AAV5EUZ1"/>
<proteinExistence type="predicted"/>
<name>A0AAV5EUZ1_ELECO</name>
<evidence type="ECO:0000313" key="3">
    <source>
        <dbReference type="Proteomes" id="UP001054889"/>
    </source>
</evidence>
<accession>A0AAV5EUZ1</accession>
<comment type="caution">
    <text evidence="2">The sequence shown here is derived from an EMBL/GenBank/DDBJ whole genome shotgun (WGS) entry which is preliminary data.</text>
</comment>
<sequence length="74" mass="7948">MRYWAGLYPGDMQAVVVAGAEAMLGAALKVLGRHSRPAPQLMIMGSAEDEQEDDGEAEALVSRDVEEDPGNDMK</sequence>
<gene>
    <name evidence="2" type="primary">gb14397</name>
    <name evidence="2" type="ORF">PR202_gb14397</name>
</gene>
<dbReference type="Proteomes" id="UP001054889">
    <property type="component" value="Unassembled WGS sequence"/>
</dbReference>